<dbReference type="PANTHER" id="PTHR38034:SF1">
    <property type="entry name" value="INNER MEMBRANE PROTEIN YPJD"/>
    <property type="match status" value="1"/>
</dbReference>
<dbReference type="GO" id="GO:0017004">
    <property type="term" value="P:cytochrome complex assembly"/>
    <property type="evidence" value="ECO:0007669"/>
    <property type="project" value="InterPro"/>
</dbReference>
<name>A0A364NZL6_9PROT</name>
<evidence type="ECO:0000313" key="5">
    <source>
        <dbReference type="Proteomes" id="UP000251075"/>
    </source>
</evidence>
<accession>A0A364NZL6</accession>
<feature type="domain" description="Cytochrome c assembly protein" evidence="3">
    <location>
        <begin position="61"/>
        <end position="264"/>
    </location>
</feature>
<feature type="transmembrane region" description="Helical" evidence="1">
    <location>
        <begin position="175"/>
        <end position="196"/>
    </location>
</feature>
<feature type="signal peptide" evidence="2">
    <location>
        <begin position="1"/>
        <end position="19"/>
    </location>
</feature>
<feature type="chain" id="PRO_5017015992" description="Cytochrome c assembly protein domain-containing protein" evidence="2">
    <location>
        <begin position="20"/>
        <end position="266"/>
    </location>
</feature>
<proteinExistence type="predicted"/>
<keyword evidence="1" id="KW-1133">Transmembrane helix</keyword>
<dbReference type="InterPro" id="IPR002541">
    <property type="entry name" value="Cyt_c_assembly"/>
</dbReference>
<organism evidence="4 5">
    <name type="scientific">Paramagnetospirillum kuznetsovii</name>
    <dbReference type="NCBI Taxonomy" id="2053833"/>
    <lineage>
        <taxon>Bacteria</taxon>
        <taxon>Pseudomonadati</taxon>
        <taxon>Pseudomonadota</taxon>
        <taxon>Alphaproteobacteria</taxon>
        <taxon>Rhodospirillales</taxon>
        <taxon>Magnetospirillaceae</taxon>
        <taxon>Paramagnetospirillum</taxon>
    </lineage>
</organism>
<dbReference type="InterPro" id="IPR052372">
    <property type="entry name" value="YpjD/HemX"/>
</dbReference>
<feature type="transmembrane region" description="Helical" evidence="1">
    <location>
        <begin position="30"/>
        <end position="51"/>
    </location>
</feature>
<keyword evidence="1" id="KW-0472">Membrane</keyword>
<reference evidence="4 5" key="1">
    <citation type="submission" date="2017-11" db="EMBL/GenBank/DDBJ databases">
        <title>Draft genome sequence of magnetotactic bacterium Magnetospirillum kuznetsovii LBB-42.</title>
        <authorList>
            <person name="Grouzdev D.S."/>
            <person name="Rysina M.S."/>
            <person name="Baslerov R.V."/>
            <person name="Koziaeva V."/>
        </authorList>
    </citation>
    <scope>NUCLEOTIDE SEQUENCE [LARGE SCALE GENOMIC DNA]</scope>
    <source>
        <strain evidence="4 5">LBB-42</strain>
    </source>
</reference>
<feature type="transmembrane region" description="Helical" evidence="1">
    <location>
        <begin position="63"/>
        <end position="85"/>
    </location>
</feature>
<dbReference type="EMBL" id="PGTO01000004">
    <property type="protein sequence ID" value="RAU22529.1"/>
    <property type="molecule type" value="Genomic_DNA"/>
</dbReference>
<feature type="transmembrane region" description="Helical" evidence="1">
    <location>
        <begin position="125"/>
        <end position="149"/>
    </location>
</feature>
<dbReference type="Pfam" id="PF01578">
    <property type="entry name" value="Cytochrom_C_asm"/>
    <property type="match status" value="1"/>
</dbReference>
<dbReference type="AlphaFoldDB" id="A0A364NZL6"/>
<dbReference type="RefSeq" id="WP_112143278.1">
    <property type="nucleotide sequence ID" value="NZ_PGTO01000004.1"/>
</dbReference>
<feature type="transmembrane region" description="Helical" evidence="1">
    <location>
        <begin position="208"/>
        <end position="227"/>
    </location>
</feature>
<evidence type="ECO:0000256" key="2">
    <source>
        <dbReference type="SAM" id="SignalP"/>
    </source>
</evidence>
<keyword evidence="5" id="KW-1185">Reference proteome</keyword>
<keyword evidence="2" id="KW-0732">Signal</keyword>
<sequence length="266" mass="27957">MSMLVLNLMVLAALLPAAAACLRSDAARDSAFWATLVLAVMGPCAVALSLVGGEWQTSLSAALWISIAASLLLFALLSAIAVQAWRLTPLLMPFLAVLGLLAALVHEVEAPRPLSGIAPAAWLDLHIVVSVLTYALLTLAAVASLGAFLQERSLKRKRPTRLSRMLPSVADGEHLAGRLLMASEAVLGLGLVSGMATQYFESGSLLVFGHKTLLSLVAFGLIGVLLIGHRVCGVRGRMAARVVLASYLLLTLAYPGVKFVTQVLLS</sequence>
<comment type="caution">
    <text evidence="4">The sequence shown here is derived from an EMBL/GenBank/DDBJ whole genome shotgun (WGS) entry which is preliminary data.</text>
</comment>
<dbReference type="PANTHER" id="PTHR38034">
    <property type="entry name" value="INNER MEMBRANE PROTEIN YPJD"/>
    <property type="match status" value="1"/>
</dbReference>
<evidence type="ECO:0000313" key="4">
    <source>
        <dbReference type="EMBL" id="RAU22529.1"/>
    </source>
</evidence>
<feature type="transmembrane region" description="Helical" evidence="1">
    <location>
        <begin position="239"/>
        <end position="257"/>
    </location>
</feature>
<protein>
    <recommendedName>
        <fullName evidence="3">Cytochrome c assembly protein domain-containing protein</fullName>
    </recommendedName>
</protein>
<gene>
    <name evidence="4" type="ORF">CU669_07510</name>
</gene>
<dbReference type="Proteomes" id="UP000251075">
    <property type="component" value="Unassembled WGS sequence"/>
</dbReference>
<evidence type="ECO:0000259" key="3">
    <source>
        <dbReference type="Pfam" id="PF01578"/>
    </source>
</evidence>
<dbReference type="OrthoDB" id="7332097at2"/>
<keyword evidence="1" id="KW-0812">Transmembrane</keyword>
<dbReference type="GO" id="GO:0020037">
    <property type="term" value="F:heme binding"/>
    <property type="evidence" value="ECO:0007669"/>
    <property type="project" value="InterPro"/>
</dbReference>
<evidence type="ECO:0000256" key="1">
    <source>
        <dbReference type="SAM" id="Phobius"/>
    </source>
</evidence>